<name>A0A2S4JUA3_9SPIO</name>
<sequence>MFFLLRHSVVSSSATQVKLPEMGIKNPAEIAFLRLAMWTFSFHPGALRRSLKVVSGKGIYGEELCVEWEVLAL</sequence>
<reference evidence="2" key="1">
    <citation type="submission" date="2015-12" db="EMBL/GenBank/DDBJ databases">
        <authorList>
            <person name="Lodha T.D."/>
            <person name="Chintalapati S."/>
            <person name="Chintalapati V.R."/>
            <person name="Sravanthi T."/>
        </authorList>
    </citation>
    <scope>NUCLEOTIDE SEQUENCE [LARGE SCALE GENOMIC DNA]</scope>
    <source>
        <strain evidence="2">JC133</strain>
    </source>
</reference>
<organism evidence="1 2">
    <name type="scientific">Alkalispirochaeta sphaeroplastigenens</name>
    <dbReference type="NCBI Taxonomy" id="1187066"/>
    <lineage>
        <taxon>Bacteria</taxon>
        <taxon>Pseudomonadati</taxon>
        <taxon>Spirochaetota</taxon>
        <taxon>Spirochaetia</taxon>
        <taxon>Spirochaetales</taxon>
        <taxon>Spirochaetaceae</taxon>
        <taxon>Alkalispirochaeta</taxon>
    </lineage>
</organism>
<dbReference type="AlphaFoldDB" id="A0A2S4JUA3"/>
<proteinExistence type="predicted"/>
<keyword evidence="2" id="KW-1185">Reference proteome</keyword>
<protein>
    <submittedName>
        <fullName evidence="1">Uncharacterized protein</fullName>
    </submittedName>
</protein>
<comment type="caution">
    <text evidence="1">The sequence shown here is derived from an EMBL/GenBank/DDBJ whole genome shotgun (WGS) entry which is preliminary data.</text>
</comment>
<evidence type="ECO:0000313" key="1">
    <source>
        <dbReference type="EMBL" id="POR03096.1"/>
    </source>
</evidence>
<dbReference type="EMBL" id="LPWH01000055">
    <property type="protein sequence ID" value="POR03096.1"/>
    <property type="molecule type" value="Genomic_DNA"/>
</dbReference>
<accession>A0A2S4JUA3</accession>
<gene>
    <name evidence="1" type="ORF">AU468_05970</name>
</gene>
<dbReference type="Proteomes" id="UP000237350">
    <property type="component" value="Unassembled WGS sequence"/>
</dbReference>
<evidence type="ECO:0000313" key="2">
    <source>
        <dbReference type="Proteomes" id="UP000237350"/>
    </source>
</evidence>